<reference evidence="1 2" key="2">
    <citation type="journal article" date="2022" name="Mol. Ecol. Resour.">
        <title>The genomes of chicory, endive, great burdock and yacon provide insights into Asteraceae paleo-polyploidization history and plant inulin production.</title>
        <authorList>
            <person name="Fan W."/>
            <person name="Wang S."/>
            <person name="Wang H."/>
            <person name="Wang A."/>
            <person name="Jiang F."/>
            <person name="Liu H."/>
            <person name="Zhao H."/>
            <person name="Xu D."/>
            <person name="Zhang Y."/>
        </authorList>
    </citation>
    <scope>NUCLEOTIDE SEQUENCE [LARGE SCALE GENOMIC DNA]</scope>
    <source>
        <strain evidence="2">cv. Yunnan</strain>
        <tissue evidence="1">Leaves</tissue>
    </source>
</reference>
<gene>
    <name evidence="1" type="ORF">L1987_49807</name>
</gene>
<name>A0ACB9FV99_9ASTR</name>
<keyword evidence="2" id="KW-1185">Reference proteome</keyword>
<dbReference type="Proteomes" id="UP001056120">
    <property type="component" value="Linkage Group LG16"/>
</dbReference>
<comment type="caution">
    <text evidence="1">The sequence shown here is derived from an EMBL/GenBank/DDBJ whole genome shotgun (WGS) entry which is preliminary data.</text>
</comment>
<organism evidence="1 2">
    <name type="scientific">Smallanthus sonchifolius</name>
    <dbReference type="NCBI Taxonomy" id="185202"/>
    <lineage>
        <taxon>Eukaryota</taxon>
        <taxon>Viridiplantae</taxon>
        <taxon>Streptophyta</taxon>
        <taxon>Embryophyta</taxon>
        <taxon>Tracheophyta</taxon>
        <taxon>Spermatophyta</taxon>
        <taxon>Magnoliopsida</taxon>
        <taxon>eudicotyledons</taxon>
        <taxon>Gunneridae</taxon>
        <taxon>Pentapetalae</taxon>
        <taxon>asterids</taxon>
        <taxon>campanulids</taxon>
        <taxon>Asterales</taxon>
        <taxon>Asteraceae</taxon>
        <taxon>Asteroideae</taxon>
        <taxon>Heliantheae alliance</taxon>
        <taxon>Millerieae</taxon>
        <taxon>Smallanthus</taxon>
    </lineage>
</organism>
<evidence type="ECO:0000313" key="1">
    <source>
        <dbReference type="EMBL" id="KAI3775238.1"/>
    </source>
</evidence>
<protein>
    <submittedName>
        <fullName evidence="1">Uncharacterized protein</fullName>
    </submittedName>
</protein>
<proteinExistence type="predicted"/>
<sequence length="79" mass="9349">MDDPRKMPMLRQRVFCDLFKANGVKDIGIVTNHMLEPIYDFQLHKVQKTIHQKDYHSLNNRNNYLNSSYSDGMHPVIET</sequence>
<accession>A0ACB9FV99</accession>
<evidence type="ECO:0000313" key="2">
    <source>
        <dbReference type="Proteomes" id="UP001056120"/>
    </source>
</evidence>
<reference evidence="2" key="1">
    <citation type="journal article" date="2022" name="Mol. Ecol. Resour.">
        <title>The genomes of chicory, endive, great burdock and yacon provide insights into Asteraceae palaeo-polyploidization history and plant inulin production.</title>
        <authorList>
            <person name="Fan W."/>
            <person name="Wang S."/>
            <person name="Wang H."/>
            <person name="Wang A."/>
            <person name="Jiang F."/>
            <person name="Liu H."/>
            <person name="Zhao H."/>
            <person name="Xu D."/>
            <person name="Zhang Y."/>
        </authorList>
    </citation>
    <scope>NUCLEOTIDE SEQUENCE [LARGE SCALE GENOMIC DNA]</scope>
    <source>
        <strain evidence="2">cv. Yunnan</strain>
    </source>
</reference>
<dbReference type="EMBL" id="CM042033">
    <property type="protein sequence ID" value="KAI3775238.1"/>
    <property type="molecule type" value="Genomic_DNA"/>
</dbReference>